<dbReference type="InterPro" id="IPR045819">
    <property type="entry name" value="TTC7_N"/>
</dbReference>
<accession>A0A3S5AAE4</accession>
<evidence type="ECO:0000313" key="2">
    <source>
        <dbReference type="EMBL" id="VEL11289.1"/>
    </source>
</evidence>
<dbReference type="GO" id="GO:0072659">
    <property type="term" value="P:protein localization to plasma membrane"/>
    <property type="evidence" value="ECO:0007669"/>
    <property type="project" value="TreeGrafter"/>
</dbReference>
<reference evidence="2" key="1">
    <citation type="submission" date="2018-11" db="EMBL/GenBank/DDBJ databases">
        <authorList>
            <consortium name="Pathogen Informatics"/>
        </authorList>
    </citation>
    <scope>NUCLEOTIDE SEQUENCE</scope>
</reference>
<dbReference type="PANTHER" id="PTHR23083">
    <property type="entry name" value="TETRATRICOPEPTIDE REPEAT PROTEIN, TPR"/>
    <property type="match status" value="1"/>
</dbReference>
<dbReference type="GO" id="GO:0046854">
    <property type="term" value="P:phosphatidylinositol phosphate biosynthetic process"/>
    <property type="evidence" value="ECO:0007669"/>
    <property type="project" value="TreeGrafter"/>
</dbReference>
<protein>
    <recommendedName>
        <fullName evidence="1">Tetratricopeptide repeat protein 7 N-terminal domain-containing protein</fullName>
    </recommendedName>
</protein>
<evidence type="ECO:0000259" key="1">
    <source>
        <dbReference type="Pfam" id="PF19440"/>
    </source>
</evidence>
<gene>
    <name evidence="2" type="ORF">PXEA_LOCUS4729</name>
</gene>
<dbReference type="Pfam" id="PF19440">
    <property type="entry name" value="TTC7_N"/>
    <property type="match status" value="1"/>
</dbReference>
<name>A0A3S5AAE4_9PLAT</name>
<dbReference type="PANTHER" id="PTHR23083:SF464">
    <property type="entry name" value="TETRATRICOPEPTIDE REPEAT DOMAIN 7, ISOFORM A"/>
    <property type="match status" value="1"/>
</dbReference>
<comment type="caution">
    <text evidence="2">The sequence shown here is derived from an EMBL/GenBank/DDBJ whole genome shotgun (WGS) entry which is preliminary data.</text>
</comment>
<proteinExistence type="predicted"/>
<dbReference type="AlphaFoldDB" id="A0A3S5AAE4"/>
<sequence length="101" mass="11698">MQEAVLLLLISEYLASQEVILNRSSELAEARVRTLNNTTAVYDLLAVALVRKGYFGFLSKTLERSLKFSFQEFHIWYQFALSLISARKLIVDYEVWLFLAC</sequence>
<dbReference type="InterPro" id="IPR051722">
    <property type="entry name" value="Endocytosis_PI4K-reg_protein"/>
</dbReference>
<dbReference type="EMBL" id="CAAALY010011374">
    <property type="protein sequence ID" value="VEL11289.1"/>
    <property type="molecule type" value="Genomic_DNA"/>
</dbReference>
<keyword evidence="3" id="KW-1185">Reference proteome</keyword>
<evidence type="ECO:0000313" key="3">
    <source>
        <dbReference type="Proteomes" id="UP000784294"/>
    </source>
</evidence>
<dbReference type="GO" id="GO:0005886">
    <property type="term" value="C:plasma membrane"/>
    <property type="evidence" value="ECO:0007669"/>
    <property type="project" value="TreeGrafter"/>
</dbReference>
<feature type="domain" description="Tetratricopeptide repeat protein 7 N-terminal" evidence="1">
    <location>
        <begin position="2"/>
        <end position="62"/>
    </location>
</feature>
<dbReference type="OrthoDB" id="29013at2759"/>
<organism evidence="2 3">
    <name type="scientific">Protopolystoma xenopodis</name>
    <dbReference type="NCBI Taxonomy" id="117903"/>
    <lineage>
        <taxon>Eukaryota</taxon>
        <taxon>Metazoa</taxon>
        <taxon>Spiralia</taxon>
        <taxon>Lophotrochozoa</taxon>
        <taxon>Platyhelminthes</taxon>
        <taxon>Monogenea</taxon>
        <taxon>Polyopisthocotylea</taxon>
        <taxon>Polystomatidea</taxon>
        <taxon>Polystomatidae</taxon>
        <taxon>Protopolystoma</taxon>
    </lineage>
</organism>
<dbReference type="Proteomes" id="UP000784294">
    <property type="component" value="Unassembled WGS sequence"/>
</dbReference>